<keyword evidence="4 14" id="KW-1003">Cell membrane</keyword>
<feature type="transmembrane region" description="Helical" evidence="14">
    <location>
        <begin position="99"/>
        <end position="132"/>
    </location>
</feature>
<accession>A0A5G2R729</accession>
<protein>
    <recommendedName>
        <fullName evidence="14">Olfactory receptor</fullName>
    </recommendedName>
</protein>
<dbReference type="FunFam" id="1.10.1220.70:FF:000001">
    <property type="entry name" value="Olfactory receptor"/>
    <property type="match status" value="1"/>
</dbReference>
<dbReference type="InterPro" id="IPR000276">
    <property type="entry name" value="GPCR_Rhodpsn"/>
</dbReference>
<evidence type="ECO:0000259" key="15">
    <source>
        <dbReference type="PROSITE" id="PS50262"/>
    </source>
</evidence>
<keyword evidence="12 13" id="KW-0807">Transducer</keyword>
<evidence type="ECO:0000256" key="14">
    <source>
        <dbReference type="RuleBase" id="RU363047"/>
    </source>
</evidence>
<dbReference type="PROSITE" id="PS50262">
    <property type="entry name" value="G_PROTEIN_RECEP_F1_2"/>
    <property type="match status" value="1"/>
</dbReference>
<evidence type="ECO:0000256" key="6">
    <source>
        <dbReference type="ARBA" id="ARBA00022692"/>
    </source>
</evidence>
<keyword evidence="6 13" id="KW-0812">Transmembrane</keyword>
<dbReference type="GO" id="GO:0005886">
    <property type="term" value="C:plasma membrane"/>
    <property type="evidence" value="ECO:0000318"/>
    <property type="project" value="GO_Central"/>
</dbReference>
<dbReference type="AlphaFoldDB" id="A0A5G2R729"/>
<dbReference type="InterPro" id="IPR017452">
    <property type="entry name" value="GPCR_Rhodpsn_7TM"/>
</dbReference>
<keyword evidence="5 14" id="KW-0716">Sensory transduction</keyword>
<evidence type="ECO:0000256" key="13">
    <source>
        <dbReference type="RuleBase" id="RU000688"/>
    </source>
</evidence>
<feature type="transmembrane region" description="Helical" evidence="14">
    <location>
        <begin position="6"/>
        <end position="27"/>
    </location>
</feature>
<dbReference type="InterPro" id="IPR000725">
    <property type="entry name" value="Olfact_rcpt"/>
</dbReference>
<proteinExistence type="inferred from homology"/>
<feature type="transmembrane region" description="Helical" evidence="14">
    <location>
        <begin position="48"/>
        <end position="71"/>
    </location>
</feature>
<comment type="function">
    <text evidence="1">Putative odorant or sperm cell receptor.</text>
</comment>
<sequence length="219" mass="24930">MNECLTQVFALHLFGCMEIFVLVLMAMDRYVAICKPLHYATIMSRQACVILIVPAWIGSFLHSMAQIILALRLPFCGSNLINHYCCDMQPLLKLACMNIYVMNLLVVFNSGVICTISFTILMISYIAILHSLRNHSAEGRKKALSTCTSHIIVVVLFFGPCIFMYTRPPTTFPMDKMVAVFYTIGTPFLNPLIYTLRNAEVKNAMRKLWCVRITSENRR</sequence>
<evidence type="ECO:0000256" key="12">
    <source>
        <dbReference type="ARBA" id="ARBA00023224"/>
    </source>
</evidence>
<dbReference type="FunFam" id="1.20.1070.10:FF:000007">
    <property type="entry name" value="Olfactory receptor"/>
    <property type="match status" value="1"/>
</dbReference>
<dbReference type="InterPro" id="IPR050427">
    <property type="entry name" value="Olfactory_Receptors"/>
</dbReference>
<feature type="domain" description="G-protein coupled receptors family 1 profile" evidence="15">
    <location>
        <begin position="1"/>
        <end position="194"/>
    </location>
</feature>
<evidence type="ECO:0000256" key="11">
    <source>
        <dbReference type="ARBA" id="ARBA00023170"/>
    </source>
</evidence>
<keyword evidence="7 14" id="KW-0552">Olfaction</keyword>
<comment type="similarity">
    <text evidence="3 13">Belongs to the G-protein coupled receptor 1 family.</text>
</comment>
<evidence type="ECO:0000313" key="16">
    <source>
        <dbReference type="Ensembl" id="ENSSSCP00000080550.1"/>
    </source>
</evidence>
<reference evidence="16" key="1">
    <citation type="journal article" date="2020" name="Gigascience">
        <title>An improved pig reference genome sequence to enable pig genetics and genomics research.</title>
        <authorList>
            <person name="Warr A."/>
            <person name="Affara N."/>
            <person name="Aken B."/>
            <person name="Beiki H."/>
            <person name="Bickhart D.M."/>
            <person name="Billis K."/>
            <person name="Chow W."/>
            <person name="Eory L."/>
            <person name="Finlayson H.A."/>
            <person name="Flicek P."/>
            <person name="Giron C.G."/>
            <person name="Griffin D.K."/>
            <person name="Hall R."/>
            <person name="Hannum G."/>
            <person name="Hourlier T."/>
            <person name="Howe K."/>
            <person name="Hume D.A."/>
            <person name="Izuogu O."/>
            <person name="Kim K."/>
            <person name="Koren S."/>
            <person name="Liu H."/>
            <person name="Manchanda N."/>
            <person name="Martin F.J."/>
            <person name="Nonneman D.J."/>
            <person name="O'Connor R.E."/>
            <person name="Phillippy A.M."/>
            <person name="Rohrer G.A."/>
            <person name="Rosen B.D."/>
            <person name="Rund L.A."/>
            <person name="Sargent C.A."/>
            <person name="Schook L.B."/>
            <person name="Schroeder S.G."/>
            <person name="Schwartz A.S."/>
            <person name="Skinner B.M."/>
            <person name="Talbot R."/>
            <person name="Tseng E."/>
            <person name="Tuggle C.K."/>
            <person name="Watson M."/>
            <person name="Smith T.P.L."/>
            <person name="Archibald A.L."/>
        </authorList>
    </citation>
    <scope>NUCLEOTIDE SEQUENCE [LARGE SCALE GENOMIC DNA]</scope>
    <source>
        <strain evidence="16">Duroc</strain>
    </source>
</reference>
<evidence type="ECO:0000256" key="3">
    <source>
        <dbReference type="ARBA" id="ARBA00010663"/>
    </source>
</evidence>
<organism evidence="16 17">
    <name type="scientific">Sus scrofa</name>
    <name type="common">Pig</name>
    <dbReference type="NCBI Taxonomy" id="9823"/>
    <lineage>
        <taxon>Eukaryota</taxon>
        <taxon>Metazoa</taxon>
        <taxon>Chordata</taxon>
        <taxon>Craniata</taxon>
        <taxon>Vertebrata</taxon>
        <taxon>Euteleostomi</taxon>
        <taxon>Mammalia</taxon>
        <taxon>Eutheria</taxon>
        <taxon>Laurasiatheria</taxon>
        <taxon>Artiodactyla</taxon>
        <taxon>Suina</taxon>
        <taxon>Suidae</taxon>
        <taxon>Sus</taxon>
    </lineage>
</organism>
<evidence type="ECO:0000256" key="2">
    <source>
        <dbReference type="ARBA" id="ARBA00004651"/>
    </source>
</evidence>
<dbReference type="PANTHER" id="PTHR48002">
    <property type="entry name" value="OLFACTORY RECEPTOR"/>
    <property type="match status" value="1"/>
</dbReference>
<evidence type="ECO:0000256" key="4">
    <source>
        <dbReference type="ARBA" id="ARBA00022475"/>
    </source>
</evidence>
<evidence type="ECO:0000256" key="7">
    <source>
        <dbReference type="ARBA" id="ARBA00022725"/>
    </source>
</evidence>
<dbReference type="PRINTS" id="PR00237">
    <property type="entry name" value="GPCRRHODOPSN"/>
</dbReference>
<dbReference type="InParanoid" id="A0A5G2R729"/>
<reference evidence="16" key="3">
    <citation type="submission" date="2025-09" db="UniProtKB">
        <authorList>
            <consortium name="Ensembl"/>
        </authorList>
    </citation>
    <scope>IDENTIFICATION</scope>
</reference>
<dbReference type="Proteomes" id="UP000008227">
    <property type="component" value="Unassembled WGS sequence"/>
</dbReference>
<keyword evidence="8 14" id="KW-1133">Transmembrane helix</keyword>
<dbReference type="Ensembl" id="ENSSSCT00000099398.1">
    <property type="protein sequence ID" value="ENSSSCP00000080550.1"/>
    <property type="gene ID" value="ENSSSCG00000057008.1"/>
</dbReference>
<dbReference type="PROSITE" id="PS00237">
    <property type="entry name" value="G_PROTEIN_RECEP_F1_1"/>
    <property type="match status" value="1"/>
</dbReference>
<dbReference type="GO" id="GO:0004930">
    <property type="term" value="F:G protein-coupled receptor activity"/>
    <property type="evidence" value="ECO:0007669"/>
    <property type="project" value="UniProtKB-KW"/>
</dbReference>
<feature type="transmembrane region" description="Helical" evidence="14">
    <location>
        <begin position="144"/>
        <end position="165"/>
    </location>
</feature>
<evidence type="ECO:0000256" key="9">
    <source>
        <dbReference type="ARBA" id="ARBA00023040"/>
    </source>
</evidence>
<feature type="transmembrane region" description="Helical" evidence="14">
    <location>
        <begin position="177"/>
        <end position="196"/>
    </location>
</feature>
<dbReference type="GO" id="GO:0004984">
    <property type="term" value="F:olfactory receptor activity"/>
    <property type="evidence" value="ECO:0000318"/>
    <property type="project" value="GO_Central"/>
</dbReference>
<comment type="subcellular location">
    <subcellularLocation>
        <location evidence="2 14">Cell membrane</location>
        <topology evidence="2 14">Multi-pass membrane protein</topology>
    </subcellularLocation>
</comment>
<keyword evidence="17" id="KW-1185">Reference proteome</keyword>
<dbReference type="PRINTS" id="PR00245">
    <property type="entry name" value="OLFACTORYR"/>
</dbReference>
<keyword evidence="9 13" id="KW-0297">G-protein coupled receptor</keyword>
<dbReference type="GeneTree" id="ENSGT00940000156137"/>
<name>A0A5G2R729_PIG</name>
<keyword evidence="10 14" id="KW-0472">Membrane</keyword>
<reference evidence="16" key="2">
    <citation type="submission" date="2025-08" db="UniProtKB">
        <authorList>
            <consortium name="Ensembl"/>
        </authorList>
    </citation>
    <scope>IDENTIFICATION</scope>
</reference>
<dbReference type="Pfam" id="PF13853">
    <property type="entry name" value="7tm_4"/>
    <property type="match status" value="1"/>
</dbReference>
<keyword evidence="11 13" id="KW-0675">Receptor</keyword>
<evidence type="ECO:0000256" key="10">
    <source>
        <dbReference type="ARBA" id="ARBA00023136"/>
    </source>
</evidence>
<dbReference type="SUPFAM" id="SSF81321">
    <property type="entry name" value="Family A G protein-coupled receptor-like"/>
    <property type="match status" value="1"/>
</dbReference>
<evidence type="ECO:0000256" key="8">
    <source>
        <dbReference type="ARBA" id="ARBA00022989"/>
    </source>
</evidence>
<dbReference type="Gene3D" id="1.20.1070.10">
    <property type="entry name" value="Rhodopsin 7-helix transmembrane proteins"/>
    <property type="match status" value="1"/>
</dbReference>
<evidence type="ECO:0000313" key="17">
    <source>
        <dbReference type="Proteomes" id="UP000008227"/>
    </source>
</evidence>
<evidence type="ECO:0000256" key="1">
    <source>
        <dbReference type="ARBA" id="ARBA00003929"/>
    </source>
</evidence>
<evidence type="ECO:0000256" key="5">
    <source>
        <dbReference type="ARBA" id="ARBA00022606"/>
    </source>
</evidence>